<sequence length="247" mass="27097">MSLQAVADIVAKGDPDRFDACMAAPVAARVVLFPIYAFNVEVARATWVMSEPKIGELRLQWLRDALEDIARGKAARKHEVIAPLADVLDSEGAQVLDRLVQARWRDLHSQPFGDVGQFREYLDATGGGLMWVAARALGGDDEAGFRALGRISGLANFLLAVPRLNARMDWPLPVGGPETVQQLARDALTELRALQLPKAGRAASLASWRAGTILRRAADEPDRVAHGTLPESEFRRRLSLIWAGYRL</sequence>
<organism evidence="1">
    <name type="scientific">Boseongicola sp. SB0664_bin_43</name>
    <dbReference type="NCBI Taxonomy" id="2604844"/>
    <lineage>
        <taxon>Bacteria</taxon>
        <taxon>Pseudomonadati</taxon>
        <taxon>Pseudomonadota</taxon>
        <taxon>Alphaproteobacteria</taxon>
        <taxon>Rhodobacterales</taxon>
        <taxon>Paracoccaceae</taxon>
        <taxon>Boseongicola</taxon>
    </lineage>
</organism>
<dbReference type="InterPro" id="IPR008949">
    <property type="entry name" value="Isoprenoid_synthase_dom_sf"/>
</dbReference>
<evidence type="ECO:0000313" key="1">
    <source>
        <dbReference type="EMBL" id="MXY32993.1"/>
    </source>
</evidence>
<reference evidence="1" key="1">
    <citation type="submission" date="2019-09" db="EMBL/GenBank/DDBJ databases">
        <title>Characterisation of the sponge microbiome using genome-centric metagenomics.</title>
        <authorList>
            <person name="Engelberts J.P."/>
            <person name="Robbins S.J."/>
            <person name="De Goeij J.M."/>
            <person name="Aranda M."/>
            <person name="Bell S.C."/>
            <person name="Webster N.S."/>
        </authorList>
    </citation>
    <scope>NUCLEOTIDE SEQUENCE</scope>
    <source>
        <strain evidence="1">SB0664_bin_43</strain>
    </source>
</reference>
<dbReference type="InterPro" id="IPR002060">
    <property type="entry name" value="Squ/phyt_synthse"/>
</dbReference>
<proteinExistence type="predicted"/>
<dbReference type="Pfam" id="PF00494">
    <property type="entry name" value="SQS_PSY"/>
    <property type="match status" value="1"/>
</dbReference>
<dbReference type="Gene3D" id="1.10.600.10">
    <property type="entry name" value="Farnesyl Diphosphate Synthase"/>
    <property type="match status" value="1"/>
</dbReference>
<dbReference type="AlphaFoldDB" id="A0A6B0XYW3"/>
<comment type="caution">
    <text evidence="1">The sequence shown here is derived from an EMBL/GenBank/DDBJ whole genome shotgun (WGS) entry which is preliminary data.</text>
</comment>
<dbReference type="SUPFAM" id="SSF48576">
    <property type="entry name" value="Terpenoid synthases"/>
    <property type="match status" value="1"/>
</dbReference>
<gene>
    <name evidence="1" type="ORF">F4Y60_02675</name>
</gene>
<dbReference type="EMBL" id="VXRY01000100">
    <property type="protein sequence ID" value="MXY32993.1"/>
    <property type="molecule type" value="Genomic_DNA"/>
</dbReference>
<accession>A0A6B0XYW3</accession>
<name>A0A6B0XYW3_9RHOB</name>
<protein>
    <submittedName>
        <fullName evidence="1">Phytoene synthase</fullName>
    </submittedName>
</protein>